<sequence>MKEEAAKMKGFPALQQTGRRISQSSIPRIPKQDDRRPSEREKGFFANASSAVRLELQAVNYPFHRLRRSIAEHSLTSLDPRISKRFPLFPIPDRGSFSTESQSSIGSIHDFQNRRDGWSSWTLLASQKAESTQKGKVPIIQHFYDHPKLSTSIDGSLVISPSLQPVTKVDPQKIQVTTGQKAPWYITVLQEKERCLMMLGEEINRLTKWEIECARKNDVISILREEIEHLQEQLDQQEDICRAEKSAVLQALGQAEQLKVIREQASVEEEEEELSDKDESSKLSESTSDGAAEMELPYLSESFTDKDLFQLETELEETSRASTIMDEAEFKKQMEREKILRTEIDILQKQNQELKAELETVRNDYGISTGTVTSLQRQLFLLEAKLRKTESEKQKLEKELKDRRIQLQAMSTKFSNLHDKRKHQELLAQIEEENCNLRQHISELQLQLEERDNRIRDSKVEIQKQEREAEQKLNQLKQCLLDRREVEGKVETLQHLEHKTKVSLEHMQARFERFRNKIVQSTYSSPGTKSPTTEVNDGDILDTMQKIITERSEFHQLLKQNGIKVPSPQVPDSSSSSSPRQSPSRKSLGK</sequence>
<dbReference type="AlphaFoldDB" id="A0A6P7WTI1"/>
<feature type="region of interest" description="Disordered" evidence="2">
    <location>
        <begin position="558"/>
        <end position="590"/>
    </location>
</feature>
<dbReference type="KEGG" id="muo:115456521"/>
<evidence type="ECO:0000313" key="4">
    <source>
        <dbReference type="RefSeq" id="XP_030041515.1"/>
    </source>
</evidence>
<evidence type="ECO:0000256" key="2">
    <source>
        <dbReference type="SAM" id="MobiDB-lite"/>
    </source>
</evidence>
<feature type="compositionally biased region" description="Polar residues" evidence="2">
    <location>
        <begin position="14"/>
        <end position="26"/>
    </location>
</feature>
<dbReference type="PANTHER" id="PTHR18853">
    <property type="entry name" value="FORKHEAD-ASSOCIATED DOMAIN-CONTAINING PROTEIN 1-RELATED"/>
    <property type="match status" value="1"/>
</dbReference>
<dbReference type="InterPro" id="IPR052642">
    <property type="entry name" value="CC-FHA_domain"/>
</dbReference>
<dbReference type="InParanoid" id="A0A6P7WTI1"/>
<evidence type="ECO:0000256" key="1">
    <source>
        <dbReference type="SAM" id="Coils"/>
    </source>
</evidence>
<proteinExistence type="predicted"/>
<dbReference type="FunCoup" id="A0A6P7WTI1">
    <property type="interactions" value="10"/>
</dbReference>
<name>A0A6P7WTI1_9AMPH</name>
<accession>A0A6P7WTI1</accession>
<feature type="coiled-coil region" evidence="1">
    <location>
        <begin position="337"/>
        <end position="482"/>
    </location>
</feature>
<keyword evidence="3" id="KW-1185">Reference proteome</keyword>
<feature type="region of interest" description="Disordered" evidence="2">
    <location>
        <begin position="1"/>
        <end position="41"/>
    </location>
</feature>
<gene>
    <name evidence="4" type="primary">CCDC27</name>
</gene>
<organism evidence="3 4">
    <name type="scientific">Microcaecilia unicolor</name>
    <dbReference type="NCBI Taxonomy" id="1415580"/>
    <lineage>
        <taxon>Eukaryota</taxon>
        <taxon>Metazoa</taxon>
        <taxon>Chordata</taxon>
        <taxon>Craniata</taxon>
        <taxon>Vertebrata</taxon>
        <taxon>Euteleostomi</taxon>
        <taxon>Amphibia</taxon>
        <taxon>Gymnophiona</taxon>
        <taxon>Siphonopidae</taxon>
        <taxon>Microcaecilia</taxon>
    </lineage>
</organism>
<protein>
    <submittedName>
        <fullName evidence="4">Coiled-coil domain-containing protein 27</fullName>
    </submittedName>
</protein>
<feature type="compositionally biased region" description="Low complexity" evidence="2">
    <location>
        <begin position="564"/>
        <end position="590"/>
    </location>
</feature>
<dbReference type="RefSeq" id="XP_030041515.1">
    <property type="nucleotide sequence ID" value="XM_030185655.1"/>
</dbReference>
<feature type="compositionally biased region" description="Acidic residues" evidence="2">
    <location>
        <begin position="266"/>
        <end position="276"/>
    </location>
</feature>
<dbReference type="Proteomes" id="UP000515156">
    <property type="component" value="Chromosome 13"/>
</dbReference>
<evidence type="ECO:0000313" key="3">
    <source>
        <dbReference type="Proteomes" id="UP000515156"/>
    </source>
</evidence>
<keyword evidence="1" id="KW-0175">Coiled coil</keyword>
<feature type="compositionally biased region" description="Basic and acidic residues" evidence="2">
    <location>
        <begin position="30"/>
        <end position="41"/>
    </location>
</feature>
<dbReference type="GeneID" id="115456521"/>
<feature type="region of interest" description="Disordered" evidence="2">
    <location>
        <begin position="263"/>
        <end position="292"/>
    </location>
</feature>
<feature type="coiled-coil region" evidence="1">
    <location>
        <begin position="213"/>
        <end position="247"/>
    </location>
</feature>
<dbReference type="CTD" id="148870"/>
<dbReference type="PANTHER" id="PTHR18853:SF9">
    <property type="entry name" value="COILED-COIL DOMAIN-CONTAINING PROTEIN 27"/>
    <property type="match status" value="1"/>
</dbReference>
<dbReference type="OrthoDB" id="9949340at2759"/>
<reference evidence="4" key="1">
    <citation type="submission" date="2025-08" db="UniProtKB">
        <authorList>
            <consortium name="RefSeq"/>
        </authorList>
    </citation>
    <scope>IDENTIFICATION</scope>
</reference>